<evidence type="ECO:0000313" key="3">
    <source>
        <dbReference type="Proteomes" id="UP000054630"/>
    </source>
</evidence>
<evidence type="ECO:0000256" key="1">
    <source>
        <dbReference type="SAM" id="MobiDB-lite"/>
    </source>
</evidence>
<evidence type="ECO:0000313" key="2">
    <source>
        <dbReference type="EMBL" id="KRX25407.1"/>
    </source>
</evidence>
<sequence length="77" mass="9061">MSKSKKKDILVVQITLCLRMCVVKWSERENALKQSLQWNGLSPVCFRMWRVSSSDLAKRHEQPSHLHSYGFSPERQE</sequence>
<dbReference type="OrthoDB" id="10068090at2759"/>
<accession>A0A0V0SF17</accession>
<comment type="caution">
    <text evidence="2">The sequence shown here is derived from an EMBL/GenBank/DDBJ whole genome shotgun (WGS) entry which is preliminary data.</text>
</comment>
<dbReference type="EMBL" id="JYDL01000012">
    <property type="protein sequence ID" value="KRX25407.1"/>
    <property type="molecule type" value="Genomic_DNA"/>
</dbReference>
<dbReference type="Proteomes" id="UP000054630">
    <property type="component" value="Unassembled WGS sequence"/>
</dbReference>
<dbReference type="AlphaFoldDB" id="A0A0V0SF17"/>
<keyword evidence="3" id="KW-1185">Reference proteome</keyword>
<gene>
    <name evidence="2" type="ORF">T07_2140</name>
</gene>
<feature type="region of interest" description="Disordered" evidence="1">
    <location>
        <begin position="56"/>
        <end position="77"/>
    </location>
</feature>
<protein>
    <submittedName>
        <fullName evidence="2">Uncharacterized protein</fullName>
    </submittedName>
</protein>
<name>A0A0V0SF17_9BILA</name>
<reference evidence="2 3" key="1">
    <citation type="submission" date="2015-01" db="EMBL/GenBank/DDBJ databases">
        <title>Evolution of Trichinella species and genotypes.</title>
        <authorList>
            <person name="Korhonen P.K."/>
            <person name="Edoardo P."/>
            <person name="Giuseppe L.R."/>
            <person name="Gasser R.B."/>
        </authorList>
    </citation>
    <scope>NUCLEOTIDE SEQUENCE [LARGE SCALE GENOMIC DNA]</scope>
    <source>
        <strain evidence="2">ISS37</strain>
    </source>
</reference>
<organism evidence="2 3">
    <name type="scientific">Trichinella nelsoni</name>
    <dbReference type="NCBI Taxonomy" id="6336"/>
    <lineage>
        <taxon>Eukaryota</taxon>
        <taxon>Metazoa</taxon>
        <taxon>Ecdysozoa</taxon>
        <taxon>Nematoda</taxon>
        <taxon>Enoplea</taxon>
        <taxon>Dorylaimia</taxon>
        <taxon>Trichinellida</taxon>
        <taxon>Trichinellidae</taxon>
        <taxon>Trichinella</taxon>
    </lineage>
</organism>
<proteinExistence type="predicted"/>